<evidence type="ECO:0000256" key="4">
    <source>
        <dbReference type="SAM" id="Phobius"/>
    </source>
</evidence>
<keyword evidence="4" id="KW-1133">Transmembrane helix</keyword>
<dbReference type="Pfam" id="PF00496">
    <property type="entry name" value="SBP_bac_5"/>
    <property type="match status" value="1"/>
</dbReference>
<gene>
    <name evidence="6" type="ORF">A2678_00510</name>
</gene>
<evidence type="ECO:0000256" key="2">
    <source>
        <dbReference type="ARBA" id="ARBA00022448"/>
    </source>
</evidence>
<dbReference type="PROSITE" id="PS01040">
    <property type="entry name" value="SBP_BACTERIAL_5"/>
    <property type="match status" value="1"/>
</dbReference>
<dbReference type="InterPro" id="IPR000914">
    <property type="entry name" value="SBP_5_dom"/>
</dbReference>
<dbReference type="AlphaFoldDB" id="A0A1F6CI96"/>
<evidence type="ECO:0000256" key="1">
    <source>
        <dbReference type="ARBA" id="ARBA00005695"/>
    </source>
</evidence>
<name>A0A1F6CI96_9BACT</name>
<comment type="caution">
    <text evidence="6">The sequence shown here is derived from an EMBL/GenBank/DDBJ whole genome shotgun (WGS) entry which is preliminary data.</text>
</comment>
<proteinExistence type="inferred from homology"/>
<protein>
    <recommendedName>
        <fullName evidence="5">Solute-binding protein family 5 domain-containing protein</fullName>
    </recommendedName>
</protein>
<dbReference type="GO" id="GO:0015833">
    <property type="term" value="P:peptide transport"/>
    <property type="evidence" value="ECO:0007669"/>
    <property type="project" value="TreeGrafter"/>
</dbReference>
<comment type="similarity">
    <text evidence="1">Belongs to the bacterial solute-binding protein 5 family.</text>
</comment>
<organism evidence="6 7">
    <name type="scientific">Candidatus Kaiserbacteria bacterium RIFCSPHIGHO2_01_FULL_53_31</name>
    <dbReference type="NCBI Taxonomy" id="1798481"/>
    <lineage>
        <taxon>Bacteria</taxon>
        <taxon>Candidatus Kaiseribacteriota</taxon>
    </lineage>
</organism>
<dbReference type="PANTHER" id="PTHR30290:SF9">
    <property type="entry name" value="OLIGOPEPTIDE-BINDING PROTEIN APPA"/>
    <property type="match status" value="1"/>
</dbReference>
<dbReference type="PANTHER" id="PTHR30290">
    <property type="entry name" value="PERIPLASMIC BINDING COMPONENT OF ABC TRANSPORTER"/>
    <property type="match status" value="1"/>
</dbReference>
<dbReference type="Gene3D" id="3.10.105.10">
    <property type="entry name" value="Dipeptide-binding Protein, Domain 3"/>
    <property type="match status" value="1"/>
</dbReference>
<dbReference type="SUPFAM" id="SSF53850">
    <property type="entry name" value="Periplasmic binding protein-like II"/>
    <property type="match status" value="1"/>
</dbReference>
<evidence type="ECO:0000313" key="6">
    <source>
        <dbReference type="EMBL" id="OGG48848.1"/>
    </source>
</evidence>
<dbReference type="InterPro" id="IPR030678">
    <property type="entry name" value="Peptide/Ni-bd"/>
</dbReference>
<feature type="transmembrane region" description="Helical" evidence="4">
    <location>
        <begin position="53"/>
        <end position="73"/>
    </location>
</feature>
<dbReference type="Gene3D" id="3.40.190.10">
    <property type="entry name" value="Periplasmic binding protein-like II"/>
    <property type="match status" value="1"/>
</dbReference>
<dbReference type="Gene3D" id="3.90.76.10">
    <property type="entry name" value="Dipeptide-binding Protein, Domain 1"/>
    <property type="match status" value="1"/>
</dbReference>
<dbReference type="Proteomes" id="UP000178815">
    <property type="component" value="Unassembled WGS sequence"/>
</dbReference>
<keyword evidence="2" id="KW-0813">Transport</keyword>
<reference evidence="6 7" key="1">
    <citation type="journal article" date="2016" name="Nat. Commun.">
        <title>Thousands of microbial genomes shed light on interconnected biogeochemical processes in an aquifer system.</title>
        <authorList>
            <person name="Anantharaman K."/>
            <person name="Brown C.T."/>
            <person name="Hug L.A."/>
            <person name="Sharon I."/>
            <person name="Castelle C.J."/>
            <person name="Probst A.J."/>
            <person name="Thomas B.C."/>
            <person name="Singh A."/>
            <person name="Wilkins M.J."/>
            <person name="Karaoz U."/>
            <person name="Brodie E.L."/>
            <person name="Williams K.H."/>
            <person name="Hubbard S.S."/>
            <person name="Banfield J.F."/>
        </authorList>
    </citation>
    <scope>NUCLEOTIDE SEQUENCE [LARGE SCALE GENOMIC DNA]</scope>
</reference>
<keyword evidence="4" id="KW-0812">Transmembrane</keyword>
<keyword evidence="4" id="KW-0472">Membrane</keyword>
<keyword evidence="3" id="KW-0732">Signal</keyword>
<dbReference type="STRING" id="1798481.A2678_00510"/>
<dbReference type="CDD" id="cd08513">
    <property type="entry name" value="PBP2_thermophilic_Hb8_like"/>
    <property type="match status" value="1"/>
</dbReference>
<accession>A0A1F6CI96</accession>
<evidence type="ECO:0000256" key="3">
    <source>
        <dbReference type="ARBA" id="ARBA00022729"/>
    </source>
</evidence>
<dbReference type="GO" id="GO:1904680">
    <property type="term" value="F:peptide transmembrane transporter activity"/>
    <property type="evidence" value="ECO:0007669"/>
    <property type="project" value="TreeGrafter"/>
</dbReference>
<feature type="domain" description="Solute-binding protein family 5" evidence="5">
    <location>
        <begin position="129"/>
        <end position="486"/>
    </location>
</feature>
<evidence type="ECO:0000313" key="7">
    <source>
        <dbReference type="Proteomes" id="UP000178815"/>
    </source>
</evidence>
<dbReference type="InterPro" id="IPR023765">
    <property type="entry name" value="SBP_5_CS"/>
</dbReference>
<dbReference type="GO" id="GO:0043190">
    <property type="term" value="C:ATP-binding cassette (ABC) transporter complex"/>
    <property type="evidence" value="ECO:0007669"/>
    <property type="project" value="InterPro"/>
</dbReference>
<dbReference type="EMBL" id="MFKU01000007">
    <property type="protein sequence ID" value="OGG48848.1"/>
    <property type="molecule type" value="Genomic_DNA"/>
</dbReference>
<dbReference type="PIRSF" id="PIRSF002741">
    <property type="entry name" value="MppA"/>
    <property type="match status" value="1"/>
</dbReference>
<evidence type="ECO:0000259" key="5">
    <source>
        <dbReference type="Pfam" id="PF00496"/>
    </source>
</evidence>
<dbReference type="InterPro" id="IPR039424">
    <property type="entry name" value="SBP_5"/>
</dbReference>
<dbReference type="GO" id="GO:0042597">
    <property type="term" value="C:periplasmic space"/>
    <property type="evidence" value="ECO:0007669"/>
    <property type="project" value="UniProtKB-ARBA"/>
</dbReference>
<sequence>MTLFRSASARRALFDSVRERFAPWRERLMQTYRIDTLDRLETRIGTLSPSDRAIFYILAFLVCAASLAGLYALEQSVLVTQPSYGGSLVEGEVGSPRFINPLLAITNADRDLTTLTYAGLMGLSGTGDLVPVLADSYEVSPDGKTYTFILRKDAKFSDGTPVTSSDVAFTIERAQDPALKSPELANWSGVRVAAIDQRTVRFTLAKPYAPFLGLTTLGILPSHLWQNISSEEFPFSNLQTNPIGAGPFKVQDVSRDASGLIESMSLVQNQQYALGRPYLDSIRFEFYPRTEDVASALSSGAIESAYDISSPEALTAPYARVFGVFWNQNEKQVYTRAEVRKALSLAIDRESIVSAALGGYATPIMGPVPPDGKITQVPVPATENPTISAARLLTDAGWVYDGESRLWKNVAAKQTLDAITIRTSNVPELKSVASFVQEHWERLGIPVSVELYEPGDLSQNIIRPRKYEALLYGMVIDRNQDLYAFWDSQERNDPGLNIALYANKTVDDLLEDARSNTDPEVRQSDLQKIENIVAADYPAAFIYAPDFIYAVPSDLKGVELPQIVTPADRFATVAFWYRVTDAVWPFLASKK</sequence>